<dbReference type="InterPro" id="IPR050595">
    <property type="entry name" value="Bact_response_regulator"/>
</dbReference>
<feature type="domain" description="Response regulatory" evidence="3">
    <location>
        <begin position="6"/>
        <end position="119"/>
    </location>
</feature>
<keyword evidence="5" id="KW-1185">Reference proteome</keyword>
<evidence type="ECO:0000256" key="2">
    <source>
        <dbReference type="PROSITE-ProRule" id="PRU00169"/>
    </source>
</evidence>
<accession>A8ZYP4</accession>
<reference evidence="4 5" key="1">
    <citation type="submission" date="2007-10" db="EMBL/GenBank/DDBJ databases">
        <title>Complete sequence of Desulfococcus oleovorans Hxd3.</title>
        <authorList>
            <consortium name="US DOE Joint Genome Institute"/>
            <person name="Copeland A."/>
            <person name="Lucas S."/>
            <person name="Lapidus A."/>
            <person name="Barry K."/>
            <person name="Glavina del Rio T."/>
            <person name="Dalin E."/>
            <person name="Tice H."/>
            <person name="Pitluck S."/>
            <person name="Kiss H."/>
            <person name="Brettin T."/>
            <person name="Bruce D."/>
            <person name="Detter J.C."/>
            <person name="Han C."/>
            <person name="Schmutz J."/>
            <person name="Larimer F."/>
            <person name="Land M."/>
            <person name="Hauser L."/>
            <person name="Kyrpides N."/>
            <person name="Kim E."/>
            <person name="Wawrik B."/>
            <person name="Richardson P."/>
        </authorList>
    </citation>
    <scope>NUCLEOTIDE SEQUENCE [LARGE SCALE GENOMIC DNA]</scope>
    <source>
        <strain evidence="5">DSM 6200 / JCM 39069 / Hxd3</strain>
    </source>
</reference>
<dbReference type="Proteomes" id="UP000008561">
    <property type="component" value="Chromosome"/>
</dbReference>
<protein>
    <submittedName>
        <fullName evidence="4">Response regulator receiver protein</fullName>
    </submittedName>
</protein>
<keyword evidence="1 2" id="KW-0597">Phosphoprotein</keyword>
<gene>
    <name evidence="4" type="ordered locus">Dole_1345</name>
</gene>
<sequence length="139" mass="15424">MSRKFKILIADHNLLVRKFLVRELSSPCCEVIQAANHIQLFSKLYTLPPPDLVILDLDIPYLNGADVLRKLKNTVPDTPVIIFATFSEYSDLPIVRQADGFVEKNGDVEVLKAQVSRLLTGCYGEETPTLPGPASQQDG</sequence>
<dbReference type="AlphaFoldDB" id="A8ZYP4"/>
<evidence type="ECO:0000259" key="3">
    <source>
        <dbReference type="PROSITE" id="PS50110"/>
    </source>
</evidence>
<organism evidence="4 5">
    <name type="scientific">Desulfosudis oleivorans (strain DSM 6200 / JCM 39069 / Hxd3)</name>
    <name type="common">Desulfococcus oleovorans</name>
    <dbReference type="NCBI Taxonomy" id="96561"/>
    <lineage>
        <taxon>Bacteria</taxon>
        <taxon>Pseudomonadati</taxon>
        <taxon>Thermodesulfobacteriota</taxon>
        <taxon>Desulfobacteria</taxon>
        <taxon>Desulfobacterales</taxon>
        <taxon>Desulfosudaceae</taxon>
        <taxon>Desulfosudis</taxon>
    </lineage>
</organism>
<evidence type="ECO:0000313" key="4">
    <source>
        <dbReference type="EMBL" id="ABW67149.1"/>
    </source>
</evidence>
<feature type="modified residue" description="4-aspartylphosphate" evidence="2">
    <location>
        <position position="56"/>
    </location>
</feature>
<dbReference type="GO" id="GO:0000160">
    <property type="term" value="P:phosphorelay signal transduction system"/>
    <property type="evidence" value="ECO:0007669"/>
    <property type="project" value="InterPro"/>
</dbReference>
<dbReference type="SMART" id="SM00448">
    <property type="entry name" value="REC"/>
    <property type="match status" value="1"/>
</dbReference>
<dbReference type="Gene3D" id="3.40.50.2300">
    <property type="match status" value="1"/>
</dbReference>
<dbReference type="HOGENOM" id="CLU_000445_69_8_7"/>
<dbReference type="PANTHER" id="PTHR44591:SF3">
    <property type="entry name" value="RESPONSE REGULATORY DOMAIN-CONTAINING PROTEIN"/>
    <property type="match status" value="1"/>
</dbReference>
<dbReference type="SUPFAM" id="SSF52172">
    <property type="entry name" value="CheY-like"/>
    <property type="match status" value="1"/>
</dbReference>
<dbReference type="EMBL" id="CP000859">
    <property type="protein sequence ID" value="ABW67149.1"/>
    <property type="molecule type" value="Genomic_DNA"/>
</dbReference>
<dbReference type="OrthoDB" id="5421344at2"/>
<dbReference type="RefSeq" id="WP_012174766.1">
    <property type="nucleotide sequence ID" value="NC_009943.1"/>
</dbReference>
<name>A8ZYP4_DESOH</name>
<evidence type="ECO:0000313" key="5">
    <source>
        <dbReference type="Proteomes" id="UP000008561"/>
    </source>
</evidence>
<evidence type="ECO:0000256" key="1">
    <source>
        <dbReference type="ARBA" id="ARBA00022553"/>
    </source>
</evidence>
<dbReference type="PROSITE" id="PS50110">
    <property type="entry name" value="RESPONSE_REGULATORY"/>
    <property type="match status" value="1"/>
</dbReference>
<dbReference type="eggNOG" id="COG2197">
    <property type="taxonomic scope" value="Bacteria"/>
</dbReference>
<dbReference type="InterPro" id="IPR001789">
    <property type="entry name" value="Sig_transdc_resp-reg_receiver"/>
</dbReference>
<dbReference type="KEGG" id="dol:Dole_1345"/>
<dbReference type="STRING" id="96561.Dole_1345"/>
<proteinExistence type="predicted"/>
<dbReference type="Pfam" id="PF00072">
    <property type="entry name" value="Response_reg"/>
    <property type="match status" value="1"/>
</dbReference>
<dbReference type="PANTHER" id="PTHR44591">
    <property type="entry name" value="STRESS RESPONSE REGULATOR PROTEIN 1"/>
    <property type="match status" value="1"/>
</dbReference>
<dbReference type="InterPro" id="IPR011006">
    <property type="entry name" value="CheY-like_superfamily"/>
</dbReference>